<evidence type="ECO:0000256" key="6">
    <source>
        <dbReference type="ARBA" id="ARBA00022980"/>
    </source>
</evidence>
<dbReference type="Pfam" id="PF00829">
    <property type="entry name" value="Ribosomal_L21p"/>
    <property type="match status" value="1"/>
</dbReference>
<keyword evidence="7" id="KW-0687">Ribonucleoprotein</keyword>
<gene>
    <name evidence="9" type="ORF">C2E21_0043</name>
</gene>
<feature type="compositionally biased region" description="Low complexity" evidence="8">
    <location>
        <begin position="35"/>
        <end position="65"/>
    </location>
</feature>
<dbReference type="STRING" id="3076.A0A2P6U419"/>
<dbReference type="PROSITE" id="PS01169">
    <property type="entry name" value="RIBOSOMAL_L21"/>
    <property type="match status" value="1"/>
</dbReference>
<reference evidence="9 10" key="1">
    <citation type="journal article" date="2018" name="Plant J.">
        <title>Genome sequences of Chlorella sorokiniana UTEX 1602 and Micractinium conductrix SAG 241.80: implications to maltose excretion by a green alga.</title>
        <authorList>
            <person name="Arriola M.B."/>
            <person name="Velmurugan N."/>
            <person name="Zhang Y."/>
            <person name="Plunkett M.H."/>
            <person name="Hondzo H."/>
            <person name="Barney B.M."/>
        </authorList>
    </citation>
    <scope>NUCLEOTIDE SEQUENCE [LARGE SCALE GENOMIC DNA]</scope>
    <source>
        <strain evidence="10">UTEX 1602</strain>
    </source>
</reference>
<keyword evidence="5" id="KW-0694">RNA-binding</keyword>
<evidence type="ECO:0000313" key="10">
    <source>
        <dbReference type="Proteomes" id="UP000239899"/>
    </source>
</evidence>
<comment type="subcellular location">
    <subcellularLocation>
        <location evidence="1">Plastid</location>
    </subcellularLocation>
</comment>
<organism evidence="9 10">
    <name type="scientific">Chlorella sorokiniana</name>
    <name type="common">Freshwater green alga</name>
    <dbReference type="NCBI Taxonomy" id="3076"/>
    <lineage>
        <taxon>Eukaryota</taxon>
        <taxon>Viridiplantae</taxon>
        <taxon>Chlorophyta</taxon>
        <taxon>core chlorophytes</taxon>
        <taxon>Trebouxiophyceae</taxon>
        <taxon>Chlorellales</taxon>
        <taxon>Chlorellaceae</taxon>
        <taxon>Chlorella clade</taxon>
        <taxon>Chlorella</taxon>
    </lineage>
</organism>
<comment type="caution">
    <text evidence="9">The sequence shown here is derived from an EMBL/GenBank/DDBJ whole genome shotgun (WGS) entry which is preliminary data.</text>
</comment>
<evidence type="ECO:0000256" key="8">
    <source>
        <dbReference type="SAM" id="MobiDB-lite"/>
    </source>
</evidence>
<dbReference type="GO" id="GO:0003735">
    <property type="term" value="F:structural constituent of ribosome"/>
    <property type="evidence" value="ECO:0007669"/>
    <property type="project" value="InterPro"/>
</dbReference>
<dbReference type="GO" id="GO:0005762">
    <property type="term" value="C:mitochondrial large ribosomal subunit"/>
    <property type="evidence" value="ECO:0007669"/>
    <property type="project" value="TreeGrafter"/>
</dbReference>
<dbReference type="NCBIfam" id="TIGR00061">
    <property type="entry name" value="L21"/>
    <property type="match status" value="1"/>
</dbReference>
<proteinExistence type="inferred from homology"/>
<evidence type="ECO:0000256" key="3">
    <source>
        <dbReference type="ARBA" id="ARBA00022640"/>
    </source>
</evidence>
<dbReference type="Proteomes" id="UP000239899">
    <property type="component" value="Unassembled WGS sequence"/>
</dbReference>
<accession>A0A2P6U419</accession>
<dbReference type="HAMAP" id="MF_01363">
    <property type="entry name" value="Ribosomal_bL21"/>
    <property type="match status" value="1"/>
</dbReference>
<evidence type="ECO:0000256" key="7">
    <source>
        <dbReference type="ARBA" id="ARBA00023274"/>
    </source>
</evidence>
<dbReference type="InterPro" id="IPR036164">
    <property type="entry name" value="bL21-like_sf"/>
</dbReference>
<dbReference type="InterPro" id="IPR018258">
    <property type="entry name" value="Ribosomal_bL21_CS"/>
</dbReference>
<evidence type="ECO:0000313" key="9">
    <source>
        <dbReference type="EMBL" id="PRW61049.1"/>
    </source>
</evidence>
<evidence type="ECO:0000256" key="2">
    <source>
        <dbReference type="ARBA" id="ARBA00008563"/>
    </source>
</evidence>
<sequence length="173" mass="18238">MQATLGGSLAVARAPARAVGSAAARATPFVAAARSAAPRSSRQQLRATATAAPEAPAAASRPEPSYGSAADSYAVVEIGGHQLVVEEGRWYTVNRLEVAPGSRIQLGRVLALKQGGQFSVGQPYVEGATVEAEVLEELQGPKVVIYKMKAKKHFRRKTGHRQPLTKILVTKIA</sequence>
<dbReference type="AlphaFoldDB" id="A0A2P6U419"/>
<dbReference type="EMBL" id="LHPG02000001">
    <property type="protein sequence ID" value="PRW61049.1"/>
    <property type="molecule type" value="Genomic_DNA"/>
</dbReference>
<evidence type="ECO:0000256" key="4">
    <source>
        <dbReference type="ARBA" id="ARBA00022730"/>
    </source>
</evidence>
<dbReference type="InterPro" id="IPR001787">
    <property type="entry name" value="Ribosomal_bL21"/>
</dbReference>
<keyword evidence="3" id="KW-0934">Plastid</keyword>
<dbReference type="InterPro" id="IPR028909">
    <property type="entry name" value="bL21-like"/>
</dbReference>
<keyword evidence="6" id="KW-0689">Ribosomal protein</keyword>
<dbReference type="OrthoDB" id="5994at2759"/>
<feature type="region of interest" description="Disordered" evidence="8">
    <location>
        <begin position="35"/>
        <end position="66"/>
    </location>
</feature>
<evidence type="ECO:0000256" key="5">
    <source>
        <dbReference type="ARBA" id="ARBA00022884"/>
    </source>
</evidence>
<name>A0A2P6U419_CHLSO</name>
<evidence type="ECO:0000256" key="1">
    <source>
        <dbReference type="ARBA" id="ARBA00004474"/>
    </source>
</evidence>
<protein>
    <submittedName>
        <fullName evidence="9">50S ribosomal L21</fullName>
    </submittedName>
</protein>
<dbReference type="GO" id="GO:0019843">
    <property type="term" value="F:rRNA binding"/>
    <property type="evidence" value="ECO:0007669"/>
    <property type="project" value="UniProtKB-KW"/>
</dbReference>
<keyword evidence="4" id="KW-0699">rRNA-binding</keyword>
<dbReference type="GO" id="GO:0009536">
    <property type="term" value="C:plastid"/>
    <property type="evidence" value="ECO:0007669"/>
    <property type="project" value="UniProtKB-SubCell"/>
</dbReference>
<dbReference type="GO" id="GO:0006412">
    <property type="term" value="P:translation"/>
    <property type="evidence" value="ECO:0007669"/>
    <property type="project" value="InterPro"/>
</dbReference>
<keyword evidence="10" id="KW-1185">Reference proteome</keyword>
<dbReference type="PANTHER" id="PTHR21349:SF7">
    <property type="entry name" value="LARGE RIBOSOMAL SUBUNIT PROTEIN BL21C"/>
    <property type="match status" value="1"/>
</dbReference>
<dbReference type="PANTHER" id="PTHR21349">
    <property type="entry name" value="50S RIBOSOMAL PROTEIN L21"/>
    <property type="match status" value="1"/>
</dbReference>
<dbReference type="SUPFAM" id="SSF141091">
    <property type="entry name" value="L21p-like"/>
    <property type="match status" value="1"/>
</dbReference>
<comment type="similarity">
    <text evidence="2">Belongs to the bacterial ribosomal protein bL21 family.</text>
</comment>